<organism evidence="2 3">
    <name type="scientific">Ideonella azotifigens</name>
    <dbReference type="NCBI Taxonomy" id="513160"/>
    <lineage>
        <taxon>Bacteria</taxon>
        <taxon>Pseudomonadati</taxon>
        <taxon>Pseudomonadota</taxon>
        <taxon>Betaproteobacteria</taxon>
        <taxon>Burkholderiales</taxon>
        <taxon>Sphaerotilaceae</taxon>
        <taxon>Ideonella</taxon>
    </lineage>
</organism>
<dbReference type="Pfam" id="PF08668">
    <property type="entry name" value="HDOD"/>
    <property type="match status" value="1"/>
</dbReference>
<dbReference type="SUPFAM" id="SSF109604">
    <property type="entry name" value="HD-domain/PDEase-like"/>
    <property type="match status" value="1"/>
</dbReference>
<evidence type="ECO:0000313" key="2">
    <source>
        <dbReference type="EMBL" id="GAA0740119.1"/>
    </source>
</evidence>
<proteinExistence type="predicted"/>
<dbReference type="PANTHER" id="PTHR33525">
    <property type="match status" value="1"/>
</dbReference>
<evidence type="ECO:0000313" key="3">
    <source>
        <dbReference type="Proteomes" id="UP001500279"/>
    </source>
</evidence>
<feature type="domain" description="HDOD" evidence="1">
    <location>
        <begin position="33"/>
        <end position="225"/>
    </location>
</feature>
<accession>A0ABN1JHW5</accession>
<protein>
    <recommendedName>
        <fullName evidence="1">HDOD domain-containing protein</fullName>
    </recommendedName>
</protein>
<reference evidence="2 3" key="1">
    <citation type="journal article" date="2019" name="Int. J. Syst. Evol. Microbiol.">
        <title>The Global Catalogue of Microorganisms (GCM) 10K type strain sequencing project: providing services to taxonomists for standard genome sequencing and annotation.</title>
        <authorList>
            <consortium name="The Broad Institute Genomics Platform"/>
            <consortium name="The Broad Institute Genome Sequencing Center for Infectious Disease"/>
            <person name="Wu L."/>
            <person name="Ma J."/>
        </authorList>
    </citation>
    <scope>NUCLEOTIDE SEQUENCE [LARGE SCALE GENOMIC DNA]</scope>
    <source>
        <strain evidence="2 3">JCM 15503</strain>
    </source>
</reference>
<dbReference type="RefSeq" id="WP_141290051.1">
    <property type="nucleotide sequence ID" value="NZ_BAAAEW010000002.1"/>
</dbReference>
<dbReference type="Proteomes" id="UP001500279">
    <property type="component" value="Unassembled WGS sequence"/>
</dbReference>
<dbReference type="EMBL" id="BAAAEW010000002">
    <property type="protein sequence ID" value="GAA0740119.1"/>
    <property type="molecule type" value="Genomic_DNA"/>
</dbReference>
<gene>
    <name evidence="2" type="ORF">GCM10009107_01440</name>
</gene>
<dbReference type="Gene3D" id="1.10.3210.10">
    <property type="entry name" value="Hypothetical protein af1432"/>
    <property type="match status" value="1"/>
</dbReference>
<dbReference type="InterPro" id="IPR052340">
    <property type="entry name" value="RNase_Y/CdgJ"/>
</dbReference>
<comment type="caution">
    <text evidence="2">The sequence shown here is derived from an EMBL/GenBank/DDBJ whole genome shotgun (WGS) entry which is preliminary data.</text>
</comment>
<evidence type="ECO:0000259" key="1">
    <source>
        <dbReference type="PROSITE" id="PS51833"/>
    </source>
</evidence>
<dbReference type="PANTHER" id="PTHR33525:SF6">
    <property type="entry name" value="HDOD DOMAIN-CONTAINING PROTEIN"/>
    <property type="match status" value="1"/>
</dbReference>
<sequence length="295" mass="32168">MPLIASPLSARSQAVALELDKARASGPLKTIQIPPCPALLSELRLALSQPEPDLQAVARIASSDVAMAAVLLKAANSPAFSTGQPVHTVGQALYRLGLDQSAAQMTAFLLRSALPVRAPQLQRFWERSGKRASAMAFIARQLPGMSEDLAQTYGLFCHVGLPVMLQSLRGYAGTMTEAAARIDRSCIATENANHRTDHAVVGALVARIWRLAPEVMVALRRHHDLDMLGDRETDPEVHTLVAAGLVAEHLMRRHEALPPDADWQDHRGRAMNWLQIDEGDVEHWEDLLTGELETA</sequence>
<name>A0ABN1JHW5_9BURK</name>
<dbReference type="PROSITE" id="PS51833">
    <property type="entry name" value="HDOD"/>
    <property type="match status" value="1"/>
</dbReference>
<keyword evidence="3" id="KW-1185">Reference proteome</keyword>
<dbReference type="InterPro" id="IPR013976">
    <property type="entry name" value="HDOD"/>
</dbReference>